<dbReference type="RefSeq" id="WP_157905174.1">
    <property type="nucleotide sequence ID" value="NZ_JAAGNC010000177.1"/>
</dbReference>
<feature type="domain" description="HTH cro/C1-type" evidence="1">
    <location>
        <begin position="8"/>
        <end position="62"/>
    </location>
</feature>
<dbReference type="Pfam" id="PF13560">
    <property type="entry name" value="HTH_31"/>
    <property type="match status" value="1"/>
</dbReference>
<gene>
    <name evidence="2" type="ORF">G3I59_35495</name>
</gene>
<evidence type="ECO:0000313" key="2">
    <source>
        <dbReference type="EMBL" id="NEC60757.1"/>
    </source>
</evidence>
<dbReference type="CDD" id="cd00093">
    <property type="entry name" value="HTH_XRE"/>
    <property type="match status" value="1"/>
</dbReference>
<accession>A0ABX0BYU1</accession>
<name>A0ABX0BYU1_9PSEU</name>
<keyword evidence="3" id="KW-1185">Reference proteome</keyword>
<evidence type="ECO:0000259" key="1">
    <source>
        <dbReference type="PROSITE" id="PS50943"/>
    </source>
</evidence>
<dbReference type="Proteomes" id="UP000470404">
    <property type="component" value="Unassembled WGS sequence"/>
</dbReference>
<dbReference type="InterPro" id="IPR010982">
    <property type="entry name" value="Lambda_DNA-bd_dom_sf"/>
</dbReference>
<dbReference type="EMBL" id="JAAGNC010000177">
    <property type="protein sequence ID" value="NEC60757.1"/>
    <property type="molecule type" value="Genomic_DNA"/>
</dbReference>
<dbReference type="InterPro" id="IPR001387">
    <property type="entry name" value="Cro/C1-type_HTH"/>
</dbReference>
<comment type="caution">
    <text evidence="2">The sequence shown here is derived from an EMBL/GenBank/DDBJ whole genome shotgun (WGS) entry which is preliminary data.</text>
</comment>
<protein>
    <submittedName>
        <fullName evidence="2">Helix-turn-helix domain-containing protein</fullName>
    </submittedName>
</protein>
<dbReference type="SUPFAM" id="SSF47413">
    <property type="entry name" value="lambda repressor-like DNA-binding domains"/>
    <property type="match status" value="1"/>
</dbReference>
<dbReference type="Gene3D" id="1.10.260.40">
    <property type="entry name" value="lambda repressor-like DNA-binding domains"/>
    <property type="match status" value="1"/>
</dbReference>
<proteinExistence type="predicted"/>
<dbReference type="SMART" id="SM00530">
    <property type="entry name" value="HTH_XRE"/>
    <property type="match status" value="1"/>
</dbReference>
<reference evidence="2 3" key="1">
    <citation type="submission" date="2020-01" db="EMBL/GenBank/DDBJ databases">
        <title>Insect and environment-associated Actinomycetes.</title>
        <authorList>
            <person name="Currrie C."/>
            <person name="Chevrette M."/>
            <person name="Carlson C."/>
            <person name="Stubbendieck R."/>
            <person name="Wendt-Pienkowski E."/>
        </authorList>
    </citation>
    <scope>NUCLEOTIDE SEQUENCE [LARGE SCALE GENOMIC DNA]</scope>
    <source>
        <strain evidence="2 3">SID8386</strain>
    </source>
</reference>
<dbReference type="PROSITE" id="PS50943">
    <property type="entry name" value="HTH_CROC1"/>
    <property type="match status" value="1"/>
</dbReference>
<sequence length="384" mass="41461">MEESQSDMARAREAAGLTQEELAVLMPADVKSIRNWESGRNKPQPRRRHELAGHLRVSLAELEELIRRASASGTAQRPASASFAADQAPADQFRAETLALEADYDRSPSTHLLGRATKHLASVAVARAAAFTVEARRELYSIEAEIATLMGQLLWDASQRRDSATPRNYFDQAIHAADQSGDLEAEAHAMLRSSYLHLYSFDKDPEAGRMLAQRAATLAQPVSPGLCGLALLHVAEANAMRKQRRACESALDAAQWQLSQVDGAGVGGEYLSESKIDRMTGSCYMFLGLREPAEHHLIAAADALTSKKKSQSIVFGNLALARVRTGEIDGAVDALNKAIDTLEVTRGGGGLNVAFSAGRELRPWRQESSVAAAGERLFALMAGA</sequence>
<organism evidence="2 3">
    <name type="scientific">Amycolatopsis rubida</name>
    <dbReference type="NCBI Taxonomy" id="112413"/>
    <lineage>
        <taxon>Bacteria</taxon>
        <taxon>Bacillati</taxon>
        <taxon>Actinomycetota</taxon>
        <taxon>Actinomycetes</taxon>
        <taxon>Pseudonocardiales</taxon>
        <taxon>Pseudonocardiaceae</taxon>
        <taxon>Amycolatopsis</taxon>
    </lineage>
</organism>
<evidence type="ECO:0000313" key="3">
    <source>
        <dbReference type="Proteomes" id="UP000470404"/>
    </source>
</evidence>